<gene>
    <name evidence="2" type="ORF">DCAF_LOCUS22576</name>
</gene>
<comment type="caution">
    <text evidence="2">The sequence shown here is derived from an EMBL/GenBank/DDBJ whole genome shotgun (WGS) entry which is preliminary data.</text>
</comment>
<dbReference type="EMBL" id="CAWUPB010001178">
    <property type="protein sequence ID" value="CAK7349854.1"/>
    <property type="molecule type" value="Genomic_DNA"/>
</dbReference>
<evidence type="ECO:0000256" key="1">
    <source>
        <dbReference type="SAM" id="Phobius"/>
    </source>
</evidence>
<dbReference type="AlphaFoldDB" id="A0AAV1SEH0"/>
<name>A0AAV1SEH0_9ROSI</name>
<proteinExistence type="predicted"/>
<keyword evidence="1" id="KW-0472">Membrane</keyword>
<evidence type="ECO:0000313" key="3">
    <source>
        <dbReference type="Proteomes" id="UP001314170"/>
    </source>
</evidence>
<accession>A0AAV1SEH0</accession>
<keyword evidence="1" id="KW-0812">Transmembrane</keyword>
<feature type="transmembrane region" description="Helical" evidence="1">
    <location>
        <begin position="46"/>
        <end position="68"/>
    </location>
</feature>
<keyword evidence="3" id="KW-1185">Reference proteome</keyword>
<reference evidence="2 3" key="1">
    <citation type="submission" date="2024-01" db="EMBL/GenBank/DDBJ databases">
        <authorList>
            <person name="Waweru B."/>
        </authorList>
    </citation>
    <scope>NUCLEOTIDE SEQUENCE [LARGE SCALE GENOMIC DNA]</scope>
</reference>
<sequence>MECSNKYNSFIRFLVVISLSLYALIGSSMARPLPRHRKMEYSNKYNSFISFLFAISLLLCALTGSSMARPLPQGKFSRFRTHNTSKATIRTVWSKLPKATPVPPSAPAPIGD</sequence>
<protein>
    <submittedName>
        <fullName evidence="2">Uncharacterized protein</fullName>
    </submittedName>
</protein>
<evidence type="ECO:0000313" key="2">
    <source>
        <dbReference type="EMBL" id="CAK7349854.1"/>
    </source>
</evidence>
<organism evidence="2 3">
    <name type="scientific">Dovyalis caffra</name>
    <dbReference type="NCBI Taxonomy" id="77055"/>
    <lineage>
        <taxon>Eukaryota</taxon>
        <taxon>Viridiplantae</taxon>
        <taxon>Streptophyta</taxon>
        <taxon>Embryophyta</taxon>
        <taxon>Tracheophyta</taxon>
        <taxon>Spermatophyta</taxon>
        <taxon>Magnoliopsida</taxon>
        <taxon>eudicotyledons</taxon>
        <taxon>Gunneridae</taxon>
        <taxon>Pentapetalae</taxon>
        <taxon>rosids</taxon>
        <taxon>fabids</taxon>
        <taxon>Malpighiales</taxon>
        <taxon>Salicaceae</taxon>
        <taxon>Flacourtieae</taxon>
        <taxon>Dovyalis</taxon>
    </lineage>
</organism>
<dbReference type="Proteomes" id="UP001314170">
    <property type="component" value="Unassembled WGS sequence"/>
</dbReference>
<keyword evidence="1" id="KW-1133">Transmembrane helix</keyword>